<dbReference type="InterPro" id="IPR002902">
    <property type="entry name" value="GNK2"/>
</dbReference>
<evidence type="ECO:0000256" key="3">
    <source>
        <dbReference type="ARBA" id="ARBA00022475"/>
    </source>
</evidence>
<sequence>MSATGRIRSLSSLVIFFCGAVAILSPPSTSSVDTFVFGGCTQQKYIPGSPFDSNLNLLLGRLVGTAASSAYANFTVLGSTPQDTIYGLYQCRGDLNSGDCSRCVAGAVSRLGTVCTDACGGALQLEGCFVKYDNRSFFGAEDKTLVVRKCGPPIGSNSGALTRLDAALAYLATGGGTYRVGGAGEVQSTAQCIGDLSVSECQDCITDAIGRLKSACGASAWGDVYLAKCYTRFTRGVTYSQDGGNGYGNGNKDTKNNDDETNKTLAIIIGLIAAVALIILFITFLNKKCEKRKGCK</sequence>
<proteinExistence type="inferred from homology"/>
<evidence type="ECO:0000256" key="5">
    <source>
        <dbReference type="ARBA" id="ARBA00022692"/>
    </source>
</evidence>
<dbReference type="Proteomes" id="UP000504603">
    <property type="component" value="Unplaced"/>
</dbReference>
<comment type="subcellular location">
    <subcellularLocation>
        <location evidence="12">Cell junction</location>
        <location evidence="12">Plasmodesma</location>
    </subcellularLocation>
    <subcellularLocation>
        <location evidence="1">Cell membrane</location>
        <topology evidence="1">Single-pass type I membrane protein</topology>
    </subcellularLocation>
</comment>
<protein>
    <submittedName>
        <fullName evidence="18">Cysteine-rich repeat secretory protein 12-like isoform X1</fullName>
    </submittedName>
</protein>
<dbReference type="FunFam" id="3.30.430.20:FF:000001">
    <property type="entry name" value="cysteine-rich repeat secretory protein 3"/>
    <property type="match status" value="1"/>
</dbReference>
<keyword evidence="11" id="KW-1015">Disulfide bond</keyword>
<feature type="transmembrane region" description="Helical" evidence="14">
    <location>
        <begin position="265"/>
        <end position="286"/>
    </location>
</feature>
<dbReference type="CDD" id="cd23509">
    <property type="entry name" value="Gnk2-like"/>
    <property type="match status" value="2"/>
</dbReference>
<dbReference type="Gene3D" id="3.30.430.20">
    <property type="entry name" value="Gnk2 domain, C-X8-C-X2-C motif"/>
    <property type="match status" value="2"/>
</dbReference>
<feature type="signal peptide" evidence="15">
    <location>
        <begin position="1"/>
        <end position="22"/>
    </location>
</feature>
<organism evidence="17 18">
    <name type="scientific">Momordica charantia</name>
    <name type="common">Bitter gourd</name>
    <name type="synonym">Balsam pear</name>
    <dbReference type="NCBI Taxonomy" id="3673"/>
    <lineage>
        <taxon>Eukaryota</taxon>
        <taxon>Viridiplantae</taxon>
        <taxon>Streptophyta</taxon>
        <taxon>Embryophyta</taxon>
        <taxon>Tracheophyta</taxon>
        <taxon>Spermatophyta</taxon>
        <taxon>Magnoliopsida</taxon>
        <taxon>eudicotyledons</taxon>
        <taxon>Gunneridae</taxon>
        <taxon>Pentapetalae</taxon>
        <taxon>rosids</taxon>
        <taxon>fabids</taxon>
        <taxon>Cucurbitales</taxon>
        <taxon>Cucurbitaceae</taxon>
        <taxon>Momordiceae</taxon>
        <taxon>Momordica</taxon>
    </lineage>
</organism>
<keyword evidence="4" id="KW-0945">Host-virus interaction</keyword>
<dbReference type="InterPro" id="IPR038408">
    <property type="entry name" value="GNK2_sf"/>
</dbReference>
<evidence type="ECO:0000256" key="13">
    <source>
        <dbReference type="ARBA" id="ARBA00038393"/>
    </source>
</evidence>
<comment type="similarity">
    <text evidence="13">Belongs to the cysteine-rich repeat secretory protein family. Plasmodesmata-located proteins (PDLD) subfamily.</text>
</comment>
<dbReference type="PROSITE" id="PS51473">
    <property type="entry name" value="GNK2"/>
    <property type="match status" value="2"/>
</dbReference>
<evidence type="ECO:0000256" key="2">
    <source>
        <dbReference type="ARBA" id="ARBA00022448"/>
    </source>
</evidence>
<feature type="domain" description="Gnk2-homologous" evidence="16">
    <location>
        <begin position="33"/>
        <end position="137"/>
    </location>
</feature>
<dbReference type="PANTHER" id="PTHR32080:SF65">
    <property type="entry name" value="GNK2-HOMOLOGOUS DOMAIN-CONTAINING PROTEIN"/>
    <property type="match status" value="1"/>
</dbReference>
<evidence type="ECO:0000313" key="18">
    <source>
        <dbReference type="RefSeq" id="XP_022146426.1"/>
    </source>
</evidence>
<dbReference type="RefSeq" id="XP_022146426.1">
    <property type="nucleotide sequence ID" value="XM_022290734.1"/>
</dbReference>
<reference evidence="18" key="1">
    <citation type="submission" date="2025-08" db="UniProtKB">
        <authorList>
            <consortium name="RefSeq"/>
        </authorList>
    </citation>
    <scope>IDENTIFICATION</scope>
    <source>
        <strain evidence="18">OHB3-1</strain>
    </source>
</reference>
<name>A0A6J1CZB7_MOMCH</name>
<feature type="chain" id="PRO_5026836730" evidence="15">
    <location>
        <begin position="23"/>
        <end position="296"/>
    </location>
</feature>
<evidence type="ECO:0000256" key="11">
    <source>
        <dbReference type="ARBA" id="ARBA00023157"/>
    </source>
</evidence>
<dbReference type="GO" id="GO:0009506">
    <property type="term" value="C:plasmodesma"/>
    <property type="evidence" value="ECO:0007669"/>
    <property type="project" value="UniProtKB-SubCell"/>
</dbReference>
<evidence type="ECO:0000256" key="9">
    <source>
        <dbReference type="ARBA" id="ARBA00022989"/>
    </source>
</evidence>
<dbReference type="GO" id="GO:0042742">
    <property type="term" value="P:defense response to bacterium"/>
    <property type="evidence" value="ECO:0007669"/>
    <property type="project" value="TreeGrafter"/>
</dbReference>
<evidence type="ECO:0000256" key="1">
    <source>
        <dbReference type="ARBA" id="ARBA00004251"/>
    </source>
</evidence>
<evidence type="ECO:0000259" key="16">
    <source>
        <dbReference type="PROSITE" id="PS51473"/>
    </source>
</evidence>
<evidence type="ECO:0000313" key="17">
    <source>
        <dbReference type="Proteomes" id="UP000504603"/>
    </source>
</evidence>
<dbReference type="KEGG" id="mcha:111015646"/>
<keyword evidence="3" id="KW-1003">Cell membrane</keyword>
<dbReference type="InterPro" id="IPR051378">
    <property type="entry name" value="Cell2Cell_Antifungal"/>
</dbReference>
<evidence type="ECO:0000256" key="6">
    <source>
        <dbReference type="ARBA" id="ARBA00022729"/>
    </source>
</evidence>
<dbReference type="GeneID" id="111015646"/>
<keyword evidence="10 14" id="KW-0472">Membrane</keyword>
<evidence type="ECO:0000256" key="7">
    <source>
        <dbReference type="ARBA" id="ARBA00022737"/>
    </source>
</evidence>
<keyword evidence="8" id="KW-0965">Cell junction</keyword>
<evidence type="ECO:0000256" key="12">
    <source>
        <dbReference type="ARBA" id="ARBA00024184"/>
    </source>
</evidence>
<gene>
    <name evidence="18" type="primary">LOC111015646</name>
</gene>
<dbReference type="Pfam" id="PF01657">
    <property type="entry name" value="Stress-antifung"/>
    <property type="match status" value="2"/>
</dbReference>
<keyword evidence="2" id="KW-0813">Transport</keyword>
<keyword evidence="6 15" id="KW-0732">Signal</keyword>
<evidence type="ECO:0000256" key="15">
    <source>
        <dbReference type="SAM" id="SignalP"/>
    </source>
</evidence>
<dbReference type="PANTHER" id="PTHR32080">
    <property type="entry name" value="ANTIFUNGAL PROTEIN GINKBILOBIN-2-LIKE"/>
    <property type="match status" value="1"/>
</dbReference>
<dbReference type="AlphaFoldDB" id="A0A6J1CZB7"/>
<accession>A0A6J1CZB7</accession>
<feature type="domain" description="Gnk2-homologous" evidence="16">
    <location>
        <begin position="138"/>
        <end position="238"/>
    </location>
</feature>
<evidence type="ECO:0000256" key="10">
    <source>
        <dbReference type="ARBA" id="ARBA00023136"/>
    </source>
</evidence>
<evidence type="ECO:0000256" key="4">
    <source>
        <dbReference type="ARBA" id="ARBA00022581"/>
    </source>
</evidence>
<dbReference type="GO" id="GO:0005886">
    <property type="term" value="C:plasma membrane"/>
    <property type="evidence" value="ECO:0007669"/>
    <property type="project" value="UniProtKB-SubCell"/>
</dbReference>
<evidence type="ECO:0000256" key="14">
    <source>
        <dbReference type="SAM" id="Phobius"/>
    </source>
</evidence>
<evidence type="ECO:0000256" key="8">
    <source>
        <dbReference type="ARBA" id="ARBA00022949"/>
    </source>
</evidence>
<keyword evidence="17" id="KW-1185">Reference proteome</keyword>
<dbReference type="OrthoDB" id="1097929at2759"/>
<keyword evidence="9 14" id="KW-1133">Transmembrane helix</keyword>
<keyword evidence="5 14" id="KW-0812">Transmembrane</keyword>
<keyword evidence="7" id="KW-0677">Repeat</keyword>